<name>A0A4Y2UHV3_ARAVE</name>
<dbReference type="PANTHER" id="PTHR47331:SF5">
    <property type="entry name" value="RIBONUCLEASE H"/>
    <property type="match status" value="1"/>
</dbReference>
<evidence type="ECO:0000313" key="2">
    <source>
        <dbReference type="Proteomes" id="UP000499080"/>
    </source>
</evidence>
<organism evidence="1 2">
    <name type="scientific">Araneus ventricosus</name>
    <name type="common">Orbweaver spider</name>
    <name type="synonym">Epeira ventricosa</name>
    <dbReference type="NCBI Taxonomy" id="182803"/>
    <lineage>
        <taxon>Eukaryota</taxon>
        <taxon>Metazoa</taxon>
        <taxon>Ecdysozoa</taxon>
        <taxon>Arthropoda</taxon>
        <taxon>Chelicerata</taxon>
        <taxon>Arachnida</taxon>
        <taxon>Araneae</taxon>
        <taxon>Araneomorphae</taxon>
        <taxon>Entelegynae</taxon>
        <taxon>Araneoidea</taxon>
        <taxon>Araneidae</taxon>
        <taxon>Araneus</taxon>
    </lineage>
</organism>
<comment type="caution">
    <text evidence="1">The sequence shown here is derived from an EMBL/GenBank/DDBJ whole genome shotgun (WGS) entry which is preliminary data.</text>
</comment>
<reference evidence="1 2" key="1">
    <citation type="journal article" date="2019" name="Sci. Rep.">
        <title>Orb-weaving spider Araneus ventricosus genome elucidates the spidroin gene catalogue.</title>
        <authorList>
            <person name="Kono N."/>
            <person name="Nakamura H."/>
            <person name="Ohtoshi R."/>
            <person name="Moran D.A.P."/>
            <person name="Shinohara A."/>
            <person name="Yoshida Y."/>
            <person name="Fujiwara M."/>
            <person name="Mori M."/>
            <person name="Tomita M."/>
            <person name="Arakawa K."/>
        </authorList>
    </citation>
    <scope>NUCLEOTIDE SEQUENCE [LARGE SCALE GENOMIC DNA]</scope>
</reference>
<evidence type="ECO:0000313" key="1">
    <source>
        <dbReference type="EMBL" id="GBO12685.1"/>
    </source>
</evidence>
<sequence>MKYFEVLDQSVICDSVSPVPKGPWIKELRSKNIAIRDTEGSVGPIEVLIEGDIAATIFTGRQEKLPCGIKNSAAKISKEEEDLKHKVNFVKRISINDEGRYEVALPWKEDNIHLSSHKDLALKRLQKITAKLKSDNLYQVYENVLKKCSELGIIKEDPPDDVNNFGHYLPHRPVMKPGGSTKELYTFFLVVRKRTVKSLSSHKGGFRCSQQSLLLGAVLKFHLERPYEDPHYNKRILGTLKQSLYVNNVAASAAREEDLYQFIQEVKGVISREMFNLRAWQYTGDKKTSASSVLGILRNRDEECLQSNLERLEKLEIIKVTKGEMLSFAHKIFDPIGVACRVLLV</sequence>
<dbReference type="Proteomes" id="UP000499080">
    <property type="component" value="Unassembled WGS sequence"/>
</dbReference>
<dbReference type="PANTHER" id="PTHR47331">
    <property type="entry name" value="PHD-TYPE DOMAIN-CONTAINING PROTEIN"/>
    <property type="match status" value="1"/>
</dbReference>
<keyword evidence="2" id="KW-1185">Reference proteome</keyword>
<accession>A0A4Y2UHV3</accession>
<proteinExistence type="predicted"/>
<dbReference type="EMBL" id="BGPR01037152">
    <property type="protein sequence ID" value="GBO12685.1"/>
    <property type="molecule type" value="Genomic_DNA"/>
</dbReference>
<gene>
    <name evidence="1" type="ORF">AVEN_214165_1</name>
</gene>
<protein>
    <submittedName>
        <fullName evidence="1">Uncharacterized protein</fullName>
    </submittedName>
</protein>
<dbReference type="AlphaFoldDB" id="A0A4Y2UHV3"/>
<dbReference type="OrthoDB" id="416987at2759"/>